<dbReference type="AlphaFoldDB" id="D7CRD6"/>
<reference evidence="1 2" key="2">
    <citation type="journal article" date="2011" name="Stand. Genomic Sci.">
        <title>Complete genome sequence of Truepera radiovictrix type strain (RQ-24).</title>
        <authorList>
            <person name="Ivanova N."/>
            <person name="Rohde C."/>
            <person name="Munk C."/>
            <person name="Nolan M."/>
            <person name="Lucas S."/>
            <person name="Del Rio T.G."/>
            <person name="Tice H."/>
            <person name="Deshpande S."/>
            <person name="Cheng J.F."/>
            <person name="Tapia R."/>
            <person name="Han C."/>
            <person name="Goodwin L."/>
            <person name="Pitluck S."/>
            <person name="Liolios K."/>
            <person name="Mavromatis K."/>
            <person name="Mikhailova N."/>
            <person name="Pati A."/>
            <person name="Chen A."/>
            <person name="Palaniappan K."/>
            <person name="Land M."/>
            <person name="Hauser L."/>
            <person name="Chang Y.J."/>
            <person name="Jeffries C.D."/>
            <person name="Brambilla E."/>
            <person name="Rohde M."/>
            <person name="Goker M."/>
            <person name="Tindall B.J."/>
            <person name="Woyke T."/>
            <person name="Bristow J."/>
            <person name="Eisen J.A."/>
            <person name="Markowitz V."/>
            <person name="Hugenholtz P."/>
            <person name="Kyrpides N.C."/>
            <person name="Klenk H.P."/>
            <person name="Lapidus A."/>
        </authorList>
    </citation>
    <scope>NUCLEOTIDE SEQUENCE [LARGE SCALE GENOMIC DNA]</scope>
    <source>
        <strain evidence="2">DSM 17093 / CIP 108686 / LMG 22925 / RQ-24</strain>
    </source>
</reference>
<dbReference type="EMBL" id="CP002049">
    <property type="protein sequence ID" value="ADI15224.1"/>
    <property type="molecule type" value="Genomic_DNA"/>
</dbReference>
<dbReference type="KEGG" id="tra:Trad_2111"/>
<evidence type="ECO:0000313" key="1">
    <source>
        <dbReference type="EMBL" id="ADI15224.1"/>
    </source>
</evidence>
<protein>
    <recommendedName>
        <fullName evidence="3">HTH cro/C1-type domain-containing protein</fullName>
    </recommendedName>
</protein>
<dbReference type="eggNOG" id="COG3655">
    <property type="taxonomic scope" value="Bacteria"/>
</dbReference>
<dbReference type="Proteomes" id="UP000000379">
    <property type="component" value="Chromosome"/>
</dbReference>
<accession>D7CRD6</accession>
<evidence type="ECO:0008006" key="3">
    <source>
        <dbReference type="Google" id="ProtNLM"/>
    </source>
</evidence>
<proteinExistence type="predicted"/>
<sequence length="140" mass="15789">MGPVLKWKLHDLLRRERVTVYALNRCLAEAGRSVSRTTLYRLASEQPERIDLEVAGRVLCGLEQLTGKRYAVSDLLEYEHDVQSAPERLTAAGVPYTGDPETDAVLDEIPDILERVRRHEAGETKMISLKDIAAKYGVKR</sequence>
<evidence type="ECO:0000313" key="2">
    <source>
        <dbReference type="Proteomes" id="UP000000379"/>
    </source>
</evidence>
<reference evidence="2" key="1">
    <citation type="submission" date="2010-05" db="EMBL/GenBank/DDBJ databases">
        <title>The complete genome of Truepera radiovictris DSM 17093.</title>
        <authorList>
            <consortium name="US DOE Joint Genome Institute (JGI-PGF)"/>
            <person name="Lucas S."/>
            <person name="Copeland A."/>
            <person name="Lapidus A."/>
            <person name="Glavina del Rio T."/>
            <person name="Dalin E."/>
            <person name="Tice H."/>
            <person name="Bruce D."/>
            <person name="Goodwin L."/>
            <person name="Pitluck S."/>
            <person name="Kyrpides N."/>
            <person name="Mavromatis K."/>
            <person name="Ovchinnikova G."/>
            <person name="Munk A.C."/>
            <person name="Detter J.C."/>
            <person name="Han C."/>
            <person name="Tapia R."/>
            <person name="Land M."/>
            <person name="Hauser L."/>
            <person name="Markowitz V."/>
            <person name="Cheng J.-F."/>
            <person name="Hugenholtz P."/>
            <person name="Woyke T."/>
            <person name="Wu D."/>
            <person name="Tindall B."/>
            <person name="Pomrenke H.G."/>
            <person name="Brambilla E."/>
            <person name="Klenk H.-P."/>
            <person name="Eisen J.A."/>
        </authorList>
    </citation>
    <scope>NUCLEOTIDE SEQUENCE [LARGE SCALE GENOMIC DNA]</scope>
    <source>
        <strain evidence="2">DSM 17093 / CIP 108686 / LMG 22925 / RQ-24</strain>
    </source>
</reference>
<gene>
    <name evidence="1" type="ordered locus">Trad_2111</name>
</gene>
<keyword evidence="2" id="KW-1185">Reference proteome</keyword>
<organism evidence="1 2">
    <name type="scientific">Truepera radiovictrix (strain DSM 17093 / CIP 108686 / LMG 22925 / RQ-24)</name>
    <dbReference type="NCBI Taxonomy" id="649638"/>
    <lineage>
        <taxon>Bacteria</taxon>
        <taxon>Thermotogati</taxon>
        <taxon>Deinococcota</taxon>
        <taxon>Deinococci</taxon>
        <taxon>Trueperales</taxon>
        <taxon>Trueperaceae</taxon>
        <taxon>Truepera</taxon>
    </lineage>
</organism>
<dbReference type="HOGENOM" id="CLU_1834308_0_0_0"/>
<name>D7CRD6_TRURR</name>